<dbReference type="Proteomes" id="UP000271464">
    <property type="component" value="Unassembled WGS sequence"/>
</dbReference>
<protein>
    <submittedName>
        <fullName evidence="2">Uncharacterized protein</fullName>
    </submittedName>
</protein>
<dbReference type="EMBL" id="UPHM01000187">
    <property type="protein sequence ID" value="VBA33473.1"/>
    <property type="molecule type" value="Genomic_DNA"/>
</dbReference>
<keyword evidence="3" id="KW-1185">Reference proteome</keyword>
<feature type="region of interest" description="Disordered" evidence="1">
    <location>
        <begin position="1"/>
        <end position="21"/>
    </location>
</feature>
<accession>A0ABY6RSR2</accession>
<comment type="caution">
    <text evidence="2">The sequence shown here is derived from an EMBL/GenBank/DDBJ whole genome shotgun (WGS) entry which is preliminary data.</text>
</comment>
<organism evidence="2 3">
    <name type="scientific">Mycobacterium persicum</name>
    <dbReference type="NCBI Taxonomy" id="1487726"/>
    <lineage>
        <taxon>Bacteria</taxon>
        <taxon>Bacillati</taxon>
        <taxon>Actinomycetota</taxon>
        <taxon>Actinomycetes</taxon>
        <taxon>Mycobacteriales</taxon>
        <taxon>Mycobacteriaceae</taxon>
        <taxon>Mycobacterium</taxon>
    </lineage>
</organism>
<name>A0ABY6RSR2_9MYCO</name>
<evidence type="ECO:0000256" key="1">
    <source>
        <dbReference type="SAM" id="MobiDB-lite"/>
    </source>
</evidence>
<evidence type="ECO:0000313" key="3">
    <source>
        <dbReference type="Proteomes" id="UP000271464"/>
    </source>
</evidence>
<evidence type="ECO:0000313" key="2">
    <source>
        <dbReference type="EMBL" id="VBA33473.1"/>
    </source>
</evidence>
<proteinExistence type="predicted"/>
<sequence>MGQVFIPGDHGRGVEVGGGHRGAQDVDAVEGGFGGDGCVVAFIGEAGVGDGAVKVLAYLVFVDDLPDSFADLAGPGQAAALDPFGDAREGGLGGGQQFIAFAGPFGGQGGVAAGDQPFVWVVGVGDLGQVVGIEQAHLQRPVVGGQFGNRWRAQRGDPPEIGSGVVEFFDRGDASGGDHAAVAD</sequence>
<gene>
    <name evidence="2" type="ORF">LAUMK4_05934</name>
</gene>
<reference evidence="2 3" key="1">
    <citation type="submission" date="2018-09" db="EMBL/GenBank/DDBJ databases">
        <authorList>
            <person name="Tagini F."/>
        </authorList>
    </citation>
    <scope>NUCLEOTIDE SEQUENCE [LARGE SCALE GENOMIC DNA]</scope>
    <source>
        <strain evidence="2 3">MK4</strain>
    </source>
</reference>